<dbReference type="SUPFAM" id="SSF53474">
    <property type="entry name" value="alpha/beta-Hydrolases"/>
    <property type="match status" value="1"/>
</dbReference>
<keyword evidence="3" id="KW-1185">Reference proteome</keyword>
<gene>
    <name evidence="2" type="ORF">D7D52_26945</name>
</gene>
<dbReference type="PANTHER" id="PTHR43689:SF8">
    <property type="entry name" value="ALPHA_BETA-HYDROLASES SUPERFAMILY PROTEIN"/>
    <property type="match status" value="1"/>
</dbReference>
<proteinExistence type="predicted"/>
<dbReference type="Proteomes" id="UP000267164">
    <property type="component" value="Chromosome"/>
</dbReference>
<organism evidence="2 3">
    <name type="scientific">Nocardia yunnanensis</name>
    <dbReference type="NCBI Taxonomy" id="2382165"/>
    <lineage>
        <taxon>Bacteria</taxon>
        <taxon>Bacillati</taxon>
        <taxon>Actinomycetota</taxon>
        <taxon>Actinomycetes</taxon>
        <taxon>Mycobacteriales</taxon>
        <taxon>Nocardiaceae</taxon>
        <taxon>Nocardia</taxon>
    </lineage>
</organism>
<feature type="domain" description="AB hydrolase-1" evidence="1">
    <location>
        <begin position="51"/>
        <end position="177"/>
    </location>
</feature>
<evidence type="ECO:0000313" key="3">
    <source>
        <dbReference type="Proteomes" id="UP000267164"/>
    </source>
</evidence>
<dbReference type="EMBL" id="CP032568">
    <property type="protein sequence ID" value="AYF76845.1"/>
    <property type="molecule type" value="Genomic_DNA"/>
</dbReference>
<keyword evidence="2" id="KW-0378">Hydrolase</keyword>
<accession>A0A386ZJS5</accession>
<dbReference type="Pfam" id="PF12697">
    <property type="entry name" value="Abhydrolase_6"/>
    <property type="match status" value="1"/>
</dbReference>
<dbReference type="RefSeq" id="WP_120740751.1">
    <property type="nucleotide sequence ID" value="NZ_CP032568.1"/>
</dbReference>
<name>A0A386ZJS5_9NOCA</name>
<sequence>MTGVVWSDIFWPFGFRSAWHYIAINTASPFLRPTPRVLTGGVRLWHVAANAAPVLGPRLAARTIPNWALRHWVHRSAALTPADREVFLAQFEDPARVDATVRYYRNLLTHEIPLLLAGQYRWNRLRVPTMVLVGNRDPLLPVPTAREFGALATDIRVEEFDGVGHFPATEQPERVVELALEFFGAQKSLSNASNPPKSP</sequence>
<dbReference type="PANTHER" id="PTHR43689">
    <property type="entry name" value="HYDROLASE"/>
    <property type="match status" value="1"/>
</dbReference>
<dbReference type="InterPro" id="IPR029058">
    <property type="entry name" value="AB_hydrolase_fold"/>
</dbReference>
<dbReference type="AlphaFoldDB" id="A0A386ZJS5"/>
<evidence type="ECO:0000259" key="1">
    <source>
        <dbReference type="Pfam" id="PF12697"/>
    </source>
</evidence>
<reference evidence="2 3" key="1">
    <citation type="submission" date="2018-09" db="EMBL/GenBank/DDBJ databases">
        <title>Nocardia yunnanensis sp. nov., an actinomycete isolated from a soil sample.</title>
        <authorList>
            <person name="Zhang J."/>
        </authorList>
    </citation>
    <scope>NUCLEOTIDE SEQUENCE [LARGE SCALE GENOMIC DNA]</scope>
    <source>
        <strain evidence="2 3">CFHS0054</strain>
    </source>
</reference>
<evidence type="ECO:0000313" key="2">
    <source>
        <dbReference type="EMBL" id="AYF76845.1"/>
    </source>
</evidence>
<dbReference type="GO" id="GO:0016787">
    <property type="term" value="F:hydrolase activity"/>
    <property type="evidence" value="ECO:0007669"/>
    <property type="project" value="UniProtKB-KW"/>
</dbReference>
<protein>
    <submittedName>
        <fullName evidence="2">Alpha/beta fold hydrolase</fullName>
    </submittedName>
</protein>
<dbReference type="Gene3D" id="3.40.50.1820">
    <property type="entry name" value="alpha/beta hydrolase"/>
    <property type="match status" value="1"/>
</dbReference>
<dbReference type="KEGG" id="nyu:D7D52_26945"/>
<dbReference type="OrthoDB" id="2987348at2"/>
<dbReference type="InterPro" id="IPR000073">
    <property type="entry name" value="AB_hydrolase_1"/>
</dbReference>